<dbReference type="Gene3D" id="1.10.246.120">
    <property type="match status" value="1"/>
</dbReference>
<dbReference type="InterPro" id="IPR041545">
    <property type="entry name" value="DUF5601"/>
</dbReference>
<dbReference type="SUPFAM" id="SSF48350">
    <property type="entry name" value="GTPase activation domain, GAP"/>
    <property type="match status" value="1"/>
</dbReference>
<dbReference type="InterPro" id="IPR045046">
    <property type="entry name" value="Vps9-like"/>
</dbReference>
<dbReference type="GO" id="GO:0005829">
    <property type="term" value="C:cytosol"/>
    <property type="evidence" value="ECO:0007669"/>
    <property type="project" value="TreeGrafter"/>
</dbReference>
<evidence type="ECO:0000256" key="2">
    <source>
        <dbReference type="ARBA" id="ARBA00004177"/>
    </source>
</evidence>
<feature type="region of interest" description="Disordered" evidence="11">
    <location>
        <begin position="963"/>
        <end position="984"/>
    </location>
</feature>
<evidence type="ECO:0000256" key="8">
    <source>
        <dbReference type="ARBA" id="ARBA00022753"/>
    </source>
</evidence>
<feature type="compositionally biased region" description="Polar residues" evidence="11">
    <location>
        <begin position="450"/>
        <end position="473"/>
    </location>
</feature>
<dbReference type="Ensembl" id="ENSOMYT00000041832.2">
    <property type="protein sequence ID" value="ENSOMYP00000038296.2"/>
    <property type="gene ID" value="ENSOMYG00000017662.2"/>
</dbReference>
<dbReference type="Pfam" id="PF02204">
    <property type="entry name" value="VPS9"/>
    <property type="match status" value="1"/>
</dbReference>
<dbReference type="GO" id="GO:0031267">
    <property type="term" value="F:small GTPase binding"/>
    <property type="evidence" value="ECO:0007669"/>
    <property type="project" value="TreeGrafter"/>
</dbReference>
<feature type="compositionally biased region" description="Polar residues" evidence="11">
    <location>
        <begin position="576"/>
        <end position="586"/>
    </location>
</feature>
<name>A0A8C7VPS1_ONCMY</name>
<comment type="similarity">
    <text evidence="3">Belongs to the GAPVD1 family.</text>
</comment>
<dbReference type="GO" id="GO:0005768">
    <property type="term" value="C:endosome"/>
    <property type="evidence" value="ECO:0007669"/>
    <property type="project" value="UniProtKB-SubCell"/>
</dbReference>
<keyword evidence="4" id="KW-0343">GTPase activation</keyword>
<dbReference type="Gene3D" id="1.10.506.10">
    <property type="entry name" value="GTPase Activation - p120gap, domain 1"/>
    <property type="match status" value="1"/>
</dbReference>
<evidence type="ECO:0000256" key="6">
    <source>
        <dbReference type="ARBA" id="ARBA00022583"/>
    </source>
</evidence>
<keyword evidence="8" id="KW-0967">Endosome</keyword>
<dbReference type="GO" id="GO:0030139">
    <property type="term" value="C:endocytic vesicle"/>
    <property type="evidence" value="ECO:0007669"/>
    <property type="project" value="TreeGrafter"/>
</dbReference>
<evidence type="ECO:0000313" key="15">
    <source>
        <dbReference type="Proteomes" id="UP000694395"/>
    </source>
</evidence>
<dbReference type="CDD" id="cd05129">
    <property type="entry name" value="RasGAP_RAP6"/>
    <property type="match status" value="1"/>
</dbReference>
<dbReference type="Proteomes" id="UP000694395">
    <property type="component" value="Chromosome 11"/>
</dbReference>
<evidence type="ECO:0000256" key="1">
    <source>
        <dbReference type="ARBA" id="ARBA00004170"/>
    </source>
</evidence>
<feature type="compositionally biased region" description="Basic and acidic residues" evidence="11">
    <location>
        <begin position="857"/>
        <end position="871"/>
    </location>
</feature>
<dbReference type="InterPro" id="IPR037191">
    <property type="entry name" value="VPS9_dom_sf"/>
</dbReference>
<dbReference type="GO" id="GO:0005085">
    <property type="term" value="F:guanyl-nucleotide exchange factor activity"/>
    <property type="evidence" value="ECO:0007669"/>
    <property type="project" value="UniProtKB-KW"/>
</dbReference>
<evidence type="ECO:0000259" key="13">
    <source>
        <dbReference type="PROSITE" id="PS51205"/>
    </source>
</evidence>
<feature type="compositionally biased region" description="Polar residues" evidence="11">
    <location>
        <begin position="963"/>
        <end position="979"/>
    </location>
</feature>
<keyword evidence="9" id="KW-0472">Membrane</keyword>
<feature type="domain" description="VPS9" evidence="13">
    <location>
        <begin position="1208"/>
        <end position="1348"/>
    </location>
</feature>
<feature type="compositionally biased region" description="Basic and acidic residues" evidence="11">
    <location>
        <begin position="549"/>
        <end position="559"/>
    </location>
</feature>
<dbReference type="PROSITE" id="PS50018">
    <property type="entry name" value="RAS_GTPASE_ACTIV_2"/>
    <property type="match status" value="1"/>
</dbReference>
<dbReference type="InterPro" id="IPR001936">
    <property type="entry name" value="RasGAP_dom"/>
</dbReference>
<feature type="region of interest" description="Disordered" evidence="11">
    <location>
        <begin position="735"/>
        <end position="810"/>
    </location>
</feature>
<feature type="compositionally biased region" description="Polar residues" evidence="11">
    <location>
        <begin position="755"/>
        <end position="768"/>
    </location>
</feature>
<dbReference type="GO" id="GO:0016020">
    <property type="term" value="C:membrane"/>
    <property type="evidence" value="ECO:0007669"/>
    <property type="project" value="UniProtKB-SubCell"/>
</dbReference>
<comment type="subcellular location">
    <subcellularLocation>
        <location evidence="2">Endosome</location>
    </subcellularLocation>
    <subcellularLocation>
        <location evidence="1">Membrane</location>
        <topology evidence="1">Peripheral membrane protein</topology>
    </subcellularLocation>
</comment>
<feature type="compositionally biased region" description="Basic and acidic residues" evidence="11">
    <location>
        <begin position="913"/>
        <end position="934"/>
    </location>
</feature>
<evidence type="ECO:0000256" key="9">
    <source>
        <dbReference type="ARBA" id="ARBA00023136"/>
    </source>
</evidence>
<sequence>MVKPDIHTLAHHLKQERLYVASEKQLIQRLNGDVLKTAERLYRAAWITKQQRINLDRLILTSAEASPAECCQHAKVLEDTQFLDGYKTLGFQESIYGEFLGRVRENPRLLASCLVAGERLNQEHTQGVIYTVFTSLYGNCIMQEDERYLLQVLRYLVEFELKESDNPRRLLRRGTCAFSILFKLFSEGLYSAKLFLTATLHEPIMQLLVEDEDHLETDPSKVTERFTPAQQERLFGEKGSEGYRQKVAAAVEANEAKLVTLVNKFIGYLKQNTYCFPHNLRWIVSQMYKTLSCVERLEVGEVRTMCTDLLLTCFICPAIVNPEQYGIISDAPINEVARFNLMQVGQLLQQLAMADDDGDPRRKNSLAKFDKSCVAAFLDVVIGGRAVETPPMSSMNLLEGLSRTVAYMTHSQLLCLVDFVRSVMAGDHLREEEHMLLETMLANVPQSRTVKSNSLELTPSNTPQLSPATTPANKKNRNIAASRSRSRSELAQQGVAEASSLESLQEVMPEEVLVISLGSSPQTIPGMMSENEVLTMQLTDGSQGDTPADDTKHHGKPDKTLRFSLCSDNLEGISEGPSNRSNSVSSLDLEGESVSELGAGPSGSNGVEALQLLEHEHATTQDNLDDKLRKFEIRDMMGLTDDRDISETVSETWSTDVLGSDFDPNMDEDRLQEIAGATVENMLGSLLCLPGSSSVLLDPYGSTISETTSEAWSVEVLPSDSEAPDLKQEERLQELESCSGLGSTSDDTEVREVSSRPSTPGLSVISATSEDRGKTEDLRSECSSDFGGKDSVTSPDGEESSHGFSTGTIVRPKVHYARPLHPPPDPPIPETCALGQEPRYSLFTPHCLVQAELEHTKQRHSYPDRLVRSRSSDIVCQGRRPTSDPGLNRRAAAEERDPAGHFSMGPSSSPSKDSLKGEVEERKDSDEEKSDRNRPWWKKRFQSAIPKELCGEEGLHDEALQNMSTDDLPDSASQTAQQHDSSKFSFSDAKKKLRLALCSADSVAFPLMAPATTRNGLPDHTDSEDNEIVCFLKVQLAEAINLQDKNQMAQIQETTRCVSRFDARTCRKLLAAIAEDYRKRAPYIAYLTRCRQGLQTSQAHLERLLQRVLRDKEVANRYFTTVCVRLLLEHMEAKSLDFIKAFQGCTASDDKTAAVEDFLRYLYGAMAHDAIWQYASEDQLQDAQMAIERSVMNRIFKLAFYPNQDGDILRDQLLQEHIARLSKVVTANHKALQIPEVYAREAPWPSAQSEIRTISAYKTPRDKVQCILRMCSTIMNLLSLANEDSVPGADDFVPVLVFVLIKANPPCLLSTIQYINNFYASRLSGEECYWWMQFTAAVEFIKTIDDRK</sequence>
<dbReference type="FunFam" id="1.20.1050.80:FF:000001">
    <property type="entry name" value="GTPase-activating protein and VPS9 domain-containing protein 1 isoform X1"/>
    <property type="match status" value="1"/>
</dbReference>
<feature type="region of interest" description="Disordered" evidence="11">
    <location>
        <begin position="450"/>
        <end position="489"/>
    </location>
</feature>
<dbReference type="SUPFAM" id="SSF109993">
    <property type="entry name" value="VPS9 domain"/>
    <property type="match status" value="1"/>
</dbReference>
<keyword evidence="7" id="KW-0344">Guanine-nucleotide releasing factor</keyword>
<evidence type="ECO:0000259" key="12">
    <source>
        <dbReference type="PROSITE" id="PS50018"/>
    </source>
</evidence>
<dbReference type="GO" id="GO:0006897">
    <property type="term" value="P:endocytosis"/>
    <property type="evidence" value="ECO:0007669"/>
    <property type="project" value="UniProtKB-KW"/>
</dbReference>
<gene>
    <name evidence="14" type="primary">LOC110535971</name>
</gene>
<protein>
    <recommendedName>
        <fullName evidence="10">GTPase-activating protein and VPS9 domain-containing protein 1</fullName>
    </recommendedName>
</protein>
<dbReference type="SMART" id="SM00167">
    <property type="entry name" value="VPS9"/>
    <property type="match status" value="1"/>
</dbReference>
<reference evidence="14" key="2">
    <citation type="submission" date="2025-08" db="UniProtKB">
        <authorList>
            <consortium name="Ensembl"/>
        </authorList>
    </citation>
    <scope>IDENTIFICATION</scope>
</reference>
<evidence type="ECO:0000256" key="7">
    <source>
        <dbReference type="ARBA" id="ARBA00022658"/>
    </source>
</evidence>
<feature type="compositionally biased region" description="Low complexity" evidence="11">
    <location>
        <begin position="903"/>
        <end position="912"/>
    </location>
</feature>
<reference evidence="14" key="3">
    <citation type="submission" date="2025-09" db="UniProtKB">
        <authorList>
            <consortium name="Ensembl"/>
        </authorList>
    </citation>
    <scope>IDENTIFICATION</scope>
</reference>
<evidence type="ECO:0000256" key="3">
    <source>
        <dbReference type="ARBA" id="ARBA00008489"/>
    </source>
</evidence>
<feature type="region of interest" description="Disordered" evidence="11">
    <location>
        <begin position="857"/>
        <end position="934"/>
    </location>
</feature>
<dbReference type="PANTHER" id="PTHR23101">
    <property type="entry name" value="RAB GDP/GTP EXCHANGE FACTOR"/>
    <property type="match status" value="1"/>
</dbReference>
<evidence type="ECO:0000256" key="10">
    <source>
        <dbReference type="ARBA" id="ARBA00074146"/>
    </source>
</evidence>
<keyword evidence="6" id="KW-0254">Endocytosis</keyword>
<dbReference type="PROSITE" id="PS51205">
    <property type="entry name" value="VPS9"/>
    <property type="match status" value="1"/>
</dbReference>
<dbReference type="Pfam" id="PF00616">
    <property type="entry name" value="RasGAP"/>
    <property type="match status" value="1"/>
</dbReference>
<evidence type="ECO:0000313" key="14">
    <source>
        <dbReference type="Ensembl" id="ENSOMYP00000038296.2"/>
    </source>
</evidence>
<accession>A0A8C7VPS1</accession>
<evidence type="ECO:0000256" key="4">
    <source>
        <dbReference type="ARBA" id="ARBA00022468"/>
    </source>
</evidence>
<dbReference type="Gene3D" id="1.20.1050.80">
    <property type="entry name" value="VPS9 domain"/>
    <property type="match status" value="1"/>
</dbReference>
<organism evidence="14 15">
    <name type="scientific">Oncorhynchus mykiss</name>
    <name type="common">Rainbow trout</name>
    <name type="synonym">Salmo gairdneri</name>
    <dbReference type="NCBI Taxonomy" id="8022"/>
    <lineage>
        <taxon>Eukaryota</taxon>
        <taxon>Metazoa</taxon>
        <taxon>Chordata</taxon>
        <taxon>Craniata</taxon>
        <taxon>Vertebrata</taxon>
        <taxon>Euteleostomi</taxon>
        <taxon>Actinopterygii</taxon>
        <taxon>Neopterygii</taxon>
        <taxon>Teleostei</taxon>
        <taxon>Protacanthopterygii</taxon>
        <taxon>Salmoniformes</taxon>
        <taxon>Salmonidae</taxon>
        <taxon>Salmoninae</taxon>
        <taxon>Oncorhynchus</taxon>
    </lineage>
</organism>
<dbReference type="GeneTree" id="ENSGT00940000156611"/>
<dbReference type="InterPro" id="IPR008936">
    <property type="entry name" value="Rho_GTPase_activation_prot"/>
</dbReference>
<dbReference type="Pfam" id="PF18151">
    <property type="entry name" value="DUF5601"/>
    <property type="match status" value="1"/>
</dbReference>
<dbReference type="FunFam" id="1.10.506.10:FF:000009">
    <property type="entry name" value="GTPase-activating protein and VPS9 domain-containing protein 1 isoform X1"/>
    <property type="match status" value="1"/>
</dbReference>
<keyword evidence="5" id="KW-0597">Phosphoprotein</keyword>
<feature type="domain" description="Ras-GAP" evidence="12">
    <location>
        <begin position="144"/>
        <end position="353"/>
    </location>
</feature>
<dbReference type="GO" id="GO:0051049">
    <property type="term" value="P:regulation of transport"/>
    <property type="evidence" value="ECO:0007669"/>
    <property type="project" value="UniProtKB-ARBA"/>
</dbReference>
<evidence type="ECO:0000256" key="11">
    <source>
        <dbReference type="SAM" id="MobiDB-lite"/>
    </source>
</evidence>
<dbReference type="PANTHER" id="PTHR23101:SF25">
    <property type="entry name" value="GTPASE-ACTIVATING PROTEIN AND VPS9 DOMAIN-CONTAINING PROTEIN 1"/>
    <property type="match status" value="1"/>
</dbReference>
<dbReference type="InterPro" id="IPR003123">
    <property type="entry name" value="VPS9"/>
</dbReference>
<keyword evidence="15" id="KW-1185">Reference proteome</keyword>
<dbReference type="GO" id="GO:0005096">
    <property type="term" value="F:GTPase activator activity"/>
    <property type="evidence" value="ECO:0007669"/>
    <property type="project" value="UniProtKB-KW"/>
</dbReference>
<reference evidence="14" key="1">
    <citation type="submission" date="2020-07" db="EMBL/GenBank/DDBJ databases">
        <title>A long reads based de novo assembly of the rainbow trout Arlee double haploid line genome.</title>
        <authorList>
            <person name="Gao G."/>
            <person name="Palti Y."/>
        </authorList>
    </citation>
    <scope>NUCLEOTIDE SEQUENCE [LARGE SCALE GENOMIC DNA]</scope>
</reference>
<feature type="region of interest" description="Disordered" evidence="11">
    <location>
        <begin position="539"/>
        <end position="559"/>
    </location>
</feature>
<feature type="region of interest" description="Disordered" evidence="11">
    <location>
        <begin position="572"/>
        <end position="606"/>
    </location>
</feature>
<evidence type="ECO:0000256" key="5">
    <source>
        <dbReference type="ARBA" id="ARBA00022553"/>
    </source>
</evidence>
<feature type="compositionally biased region" description="Basic and acidic residues" evidence="11">
    <location>
        <begin position="769"/>
        <end position="782"/>
    </location>
</feature>
<proteinExistence type="inferred from homology"/>